<organism evidence="8 9">
    <name type="scientific">Triparma columacea</name>
    <dbReference type="NCBI Taxonomy" id="722753"/>
    <lineage>
        <taxon>Eukaryota</taxon>
        <taxon>Sar</taxon>
        <taxon>Stramenopiles</taxon>
        <taxon>Ochrophyta</taxon>
        <taxon>Bolidophyceae</taxon>
        <taxon>Parmales</taxon>
        <taxon>Triparmaceae</taxon>
        <taxon>Triparma</taxon>
    </lineage>
</organism>
<dbReference type="InterPro" id="IPR052185">
    <property type="entry name" value="IPC_Synthase-Related"/>
</dbReference>
<evidence type="ECO:0000256" key="1">
    <source>
        <dbReference type="ARBA" id="ARBA00004141"/>
    </source>
</evidence>
<feature type="transmembrane region" description="Helical" evidence="6">
    <location>
        <begin position="232"/>
        <end position="251"/>
    </location>
</feature>
<proteinExistence type="predicted"/>
<feature type="transmembrane region" description="Helical" evidence="6">
    <location>
        <begin position="336"/>
        <end position="356"/>
    </location>
</feature>
<evidence type="ECO:0000259" key="7">
    <source>
        <dbReference type="Pfam" id="PF14378"/>
    </source>
</evidence>
<evidence type="ECO:0000256" key="5">
    <source>
        <dbReference type="SAM" id="MobiDB-lite"/>
    </source>
</evidence>
<comment type="subcellular location">
    <subcellularLocation>
        <location evidence="1">Membrane</location>
        <topology evidence="1">Multi-pass membrane protein</topology>
    </subcellularLocation>
</comment>
<evidence type="ECO:0000313" key="9">
    <source>
        <dbReference type="Proteomes" id="UP001165065"/>
    </source>
</evidence>
<feature type="transmembrane region" description="Helical" evidence="6">
    <location>
        <begin position="263"/>
        <end position="281"/>
    </location>
</feature>
<evidence type="ECO:0000256" key="2">
    <source>
        <dbReference type="ARBA" id="ARBA00022692"/>
    </source>
</evidence>
<dbReference type="CDD" id="cd03386">
    <property type="entry name" value="PAP2_Aur1_like"/>
    <property type="match status" value="1"/>
</dbReference>
<feature type="transmembrane region" description="Helical" evidence="6">
    <location>
        <begin position="387"/>
        <end position="407"/>
    </location>
</feature>
<sequence>MVSSLMLQTVSANLGSESSAANFRPAQSKDSSRAETNSCESSDSSAGSNDGLSLLESGAESSNRSDSVESVGTALRRTWLRPVVGIFDDDPDEVARAAMPAMARARMNLTSLPHWLISMELIYFSWKGTYPYNLLWGLGMALPSMFSTADKRRQLAISWEGLLIVLFNWIYGRGKYYAVVWRGGGDREDLREIAFSNALKLINFEKHTLSLFEHGVQAATLPHPWVVSFFNFFYVTFHFLVTMGVFFYVLVKDYKLFVRWRTNFFIMLFIAICIFVLFPSMPPRLLSVCDDGEGEDEIGWGGCSDLPEHQFVDTLGESSMGYDSKAAKRKVNQYGAFPSMHTGFSLWSALLACAYMKKKGVGWLRYFVFMHPALTVSAILITGNHYWIDAVAGASLVGLAYSIANIVNRRFSDYLERSSENKSVMGLGDTFEKRKARFEGLVTKLKVIVFFLFVFVVWNKFVTNNK</sequence>
<dbReference type="EMBL" id="BRYA01001470">
    <property type="protein sequence ID" value="GMI44161.1"/>
    <property type="molecule type" value="Genomic_DNA"/>
</dbReference>
<evidence type="ECO:0000256" key="4">
    <source>
        <dbReference type="ARBA" id="ARBA00023136"/>
    </source>
</evidence>
<evidence type="ECO:0000313" key="8">
    <source>
        <dbReference type="EMBL" id="GMI44161.1"/>
    </source>
</evidence>
<gene>
    <name evidence="8" type="ORF">TrCOL_g3447</name>
</gene>
<dbReference type="InterPro" id="IPR036938">
    <property type="entry name" value="PAP2/HPO_sf"/>
</dbReference>
<feature type="transmembrane region" description="Helical" evidence="6">
    <location>
        <begin position="441"/>
        <end position="458"/>
    </location>
</feature>
<dbReference type="AlphaFoldDB" id="A0A9W7GDR2"/>
<feature type="transmembrane region" description="Helical" evidence="6">
    <location>
        <begin position="363"/>
        <end position="381"/>
    </location>
</feature>
<feature type="compositionally biased region" description="Polar residues" evidence="5">
    <location>
        <begin position="34"/>
        <end position="50"/>
    </location>
</feature>
<keyword evidence="3 6" id="KW-1133">Transmembrane helix</keyword>
<feature type="region of interest" description="Disordered" evidence="5">
    <location>
        <begin position="18"/>
        <end position="67"/>
    </location>
</feature>
<accession>A0A9W7GDR2</accession>
<name>A0A9W7GDR2_9STRA</name>
<keyword evidence="9" id="KW-1185">Reference proteome</keyword>
<feature type="domain" description="Inositolphosphotransferase Aur1/Ipt1" evidence="7">
    <location>
        <begin position="200"/>
        <end position="402"/>
    </location>
</feature>
<dbReference type="Proteomes" id="UP001165065">
    <property type="component" value="Unassembled WGS sequence"/>
</dbReference>
<comment type="caution">
    <text evidence="8">The sequence shown here is derived from an EMBL/GenBank/DDBJ whole genome shotgun (WGS) entry which is preliminary data.</text>
</comment>
<dbReference type="PANTHER" id="PTHR31310">
    <property type="match status" value="1"/>
</dbReference>
<feature type="compositionally biased region" description="Low complexity" evidence="5">
    <location>
        <begin position="51"/>
        <end position="62"/>
    </location>
</feature>
<dbReference type="GO" id="GO:0016020">
    <property type="term" value="C:membrane"/>
    <property type="evidence" value="ECO:0007669"/>
    <property type="project" value="UniProtKB-SubCell"/>
</dbReference>
<reference evidence="9" key="1">
    <citation type="journal article" date="2023" name="Commun. Biol.">
        <title>Genome analysis of Parmales, the sister group of diatoms, reveals the evolutionary specialization of diatoms from phago-mixotrophs to photoautotrophs.</title>
        <authorList>
            <person name="Ban H."/>
            <person name="Sato S."/>
            <person name="Yoshikawa S."/>
            <person name="Yamada K."/>
            <person name="Nakamura Y."/>
            <person name="Ichinomiya M."/>
            <person name="Sato N."/>
            <person name="Blanc-Mathieu R."/>
            <person name="Endo H."/>
            <person name="Kuwata A."/>
            <person name="Ogata H."/>
        </authorList>
    </citation>
    <scope>NUCLEOTIDE SEQUENCE [LARGE SCALE GENOMIC DNA]</scope>
</reference>
<keyword evidence="2 6" id="KW-0812">Transmembrane</keyword>
<dbReference type="SUPFAM" id="SSF48317">
    <property type="entry name" value="Acid phosphatase/Vanadium-dependent haloperoxidase"/>
    <property type="match status" value="1"/>
</dbReference>
<dbReference type="Pfam" id="PF14378">
    <property type="entry name" value="PAP2_3"/>
    <property type="match status" value="1"/>
</dbReference>
<feature type="transmembrane region" description="Helical" evidence="6">
    <location>
        <begin position="156"/>
        <end position="172"/>
    </location>
</feature>
<dbReference type="OrthoDB" id="2566866at2759"/>
<evidence type="ECO:0000256" key="3">
    <source>
        <dbReference type="ARBA" id="ARBA00022989"/>
    </source>
</evidence>
<dbReference type="PANTHER" id="PTHR31310:SF7">
    <property type="entry name" value="PA-PHOSPHATASE RELATED-FAMILY PROTEIN DDB_G0268928"/>
    <property type="match status" value="1"/>
</dbReference>
<dbReference type="Gene3D" id="1.20.144.10">
    <property type="entry name" value="Phosphatidic acid phosphatase type 2/haloperoxidase"/>
    <property type="match status" value="1"/>
</dbReference>
<evidence type="ECO:0000256" key="6">
    <source>
        <dbReference type="SAM" id="Phobius"/>
    </source>
</evidence>
<protein>
    <recommendedName>
        <fullName evidence="7">Inositolphosphotransferase Aur1/Ipt1 domain-containing protein</fullName>
    </recommendedName>
</protein>
<keyword evidence="4 6" id="KW-0472">Membrane</keyword>
<dbReference type="InterPro" id="IPR026841">
    <property type="entry name" value="Aur1/Ipt1"/>
</dbReference>